<keyword evidence="3" id="KW-1185">Reference proteome</keyword>
<dbReference type="CDD" id="cd07040">
    <property type="entry name" value="HP"/>
    <property type="match status" value="1"/>
</dbReference>
<gene>
    <name evidence="2" type="ORF">FAZ95_32545</name>
</gene>
<dbReference type="AlphaFoldDB" id="A0A4P8J1Z1"/>
<proteinExistence type="predicted"/>
<dbReference type="OrthoDB" id="8448116at2"/>
<protein>
    <submittedName>
        <fullName evidence="2">Histidine phosphatase family protein</fullName>
    </submittedName>
</protein>
<dbReference type="Proteomes" id="UP000298656">
    <property type="component" value="Chromosome 2"/>
</dbReference>
<dbReference type="KEGG" id="tvl:FAZ95_32545"/>
<dbReference type="RefSeq" id="WP_137336513.1">
    <property type="nucleotide sequence ID" value="NZ_CP040078.1"/>
</dbReference>
<organism evidence="2 3">
    <name type="scientific">Trinickia violacea</name>
    <dbReference type="NCBI Taxonomy" id="2571746"/>
    <lineage>
        <taxon>Bacteria</taxon>
        <taxon>Pseudomonadati</taxon>
        <taxon>Pseudomonadota</taxon>
        <taxon>Betaproteobacteria</taxon>
        <taxon>Burkholderiales</taxon>
        <taxon>Burkholderiaceae</taxon>
        <taxon>Trinickia</taxon>
    </lineage>
</organism>
<name>A0A4P8J1Z1_9BURK</name>
<dbReference type="SUPFAM" id="SSF53254">
    <property type="entry name" value="Phosphoglycerate mutase-like"/>
    <property type="match status" value="1"/>
</dbReference>
<dbReference type="InterPro" id="IPR029033">
    <property type="entry name" value="His_PPase_superfam"/>
</dbReference>
<dbReference type="InterPro" id="IPR013078">
    <property type="entry name" value="His_Pase_superF_clade-1"/>
</dbReference>
<feature type="region of interest" description="Disordered" evidence="1">
    <location>
        <begin position="1"/>
        <end position="30"/>
    </location>
</feature>
<reference evidence="2 3" key="1">
    <citation type="submission" date="2019-05" db="EMBL/GenBank/DDBJ databases">
        <title>Burkholderia sp. DHOD12, isolated from subtropical forest soil.</title>
        <authorList>
            <person name="Gao Z.-H."/>
            <person name="Qiu L.-H."/>
        </authorList>
    </citation>
    <scope>NUCLEOTIDE SEQUENCE [LARGE SCALE GENOMIC DNA]</scope>
    <source>
        <strain evidence="2 3">DHOD12</strain>
    </source>
</reference>
<dbReference type="Pfam" id="PF00300">
    <property type="entry name" value="His_Phos_1"/>
    <property type="match status" value="1"/>
</dbReference>
<dbReference type="Gene3D" id="3.40.50.1240">
    <property type="entry name" value="Phosphoglycerate mutase-like"/>
    <property type="match status" value="1"/>
</dbReference>
<evidence type="ECO:0000313" key="3">
    <source>
        <dbReference type="Proteomes" id="UP000298656"/>
    </source>
</evidence>
<dbReference type="EMBL" id="CP040078">
    <property type="protein sequence ID" value="QCP53744.1"/>
    <property type="molecule type" value="Genomic_DNA"/>
</dbReference>
<evidence type="ECO:0000256" key="1">
    <source>
        <dbReference type="SAM" id="MobiDB-lite"/>
    </source>
</evidence>
<sequence>MMPKTIVLMRHAEKPAEQGDPNLSPAGKERAKHLATWLPQQYPDIGFVFAAAISKESARPYETVEPFAKKMGLPIDDSIADKDYGDLASKLTTTPHLKGAVVLVCWHHGEIPKLAAALGAPAGSYPDPWPSDVFNLVLQMGYDGGSAPKMKPITEPF</sequence>
<evidence type="ECO:0000313" key="2">
    <source>
        <dbReference type="EMBL" id="QCP53744.1"/>
    </source>
</evidence>
<accession>A0A4P8J1Z1</accession>